<proteinExistence type="predicted"/>
<reference evidence="1" key="1">
    <citation type="submission" date="2023-03" db="EMBL/GenBank/DDBJ databases">
        <authorList>
            <person name="Steffen K."/>
            <person name="Cardenas P."/>
        </authorList>
    </citation>
    <scope>NUCLEOTIDE SEQUENCE</scope>
</reference>
<accession>A0AA35W5Q7</accession>
<dbReference type="AlphaFoldDB" id="A0AA35W5Q7"/>
<sequence>MHMGGRMAHENICPATKGNGIDADFSDEEKIASTTSPNVKTASGVISVEDDDINENPQVFFLLAEVTLDSHLPLTKVCFKKHEKDTNCTGNGTALVRILDNDPMYIGFTMRSDSVIESEGTRVIEISSNIMSERTIQSRLT</sequence>
<evidence type="ECO:0000313" key="2">
    <source>
        <dbReference type="Proteomes" id="UP001174909"/>
    </source>
</evidence>
<dbReference type="EMBL" id="CASHTH010000835">
    <property type="protein sequence ID" value="CAI8008334.1"/>
    <property type="molecule type" value="Genomic_DNA"/>
</dbReference>
<gene>
    <name evidence="1" type="ORF">GBAR_LOCUS5721</name>
</gene>
<keyword evidence="2" id="KW-1185">Reference proteome</keyword>
<name>A0AA35W5Q7_GEOBA</name>
<organism evidence="1 2">
    <name type="scientific">Geodia barretti</name>
    <name type="common">Barrett's horny sponge</name>
    <dbReference type="NCBI Taxonomy" id="519541"/>
    <lineage>
        <taxon>Eukaryota</taxon>
        <taxon>Metazoa</taxon>
        <taxon>Porifera</taxon>
        <taxon>Demospongiae</taxon>
        <taxon>Heteroscleromorpha</taxon>
        <taxon>Tetractinellida</taxon>
        <taxon>Astrophorina</taxon>
        <taxon>Geodiidae</taxon>
        <taxon>Geodia</taxon>
    </lineage>
</organism>
<dbReference type="Proteomes" id="UP001174909">
    <property type="component" value="Unassembled WGS sequence"/>
</dbReference>
<evidence type="ECO:0000313" key="1">
    <source>
        <dbReference type="EMBL" id="CAI8008334.1"/>
    </source>
</evidence>
<comment type="caution">
    <text evidence="1">The sequence shown here is derived from an EMBL/GenBank/DDBJ whole genome shotgun (WGS) entry which is preliminary data.</text>
</comment>
<protein>
    <submittedName>
        <fullName evidence="1">Uncharacterized protein</fullName>
    </submittedName>
</protein>